<dbReference type="PANTHER" id="PTHR46532:SF11">
    <property type="entry name" value="DYNEIN AXONEMAL HEAVY CHAIN 12"/>
    <property type="match status" value="1"/>
</dbReference>
<dbReference type="InterPro" id="IPR026983">
    <property type="entry name" value="DHC"/>
</dbReference>
<keyword evidence="3" id="KW-1185">Reference proteome</keyword>
<accession>A0AAD1R3D1</accession>
<evidence type="ECO:0000259" key="1">
    <source>
        <dbReference type="Pfam" id="PF08385"/>
    </source>
</evidence>
<dbReference type="EMBL" id="OW240912">
    <property type="protein sequence ID" value="CAH2222791.1"/>
    <property type="molecule type" value="Genomic_DNA"/>
</dbReference>
<dbReference type="AlphaFoldDB" id="A0AAD1R3D1"/>
<sequence>MSNEVVEIASTLLGKNILDNPQAYSVLKEALKLCATFRGTYLDVKMKADEFNMKKREENDRQISKKAPGAAWNLKMYEPSQSKFNRKDWFSNNQGKEKDATQDLWVDSPWPPHNAHCFKNINMFMERCNDVLDLVETMKHFETLKTVASIGGAGSSSLDAMVQEIWDSYGIAKQNFVNQITDIFITDRSSRFEKAFFDFRTKIKSLEHKLGEILRSSFIQCPTIASQLRLLEVFEGISRRDVVKDYLKDKDDQLVAMFIEELTQVNEMYVSMAHNPPMHINMAPTVSKLLWIRGLHARISEPMVKLKLVSPLTLEGDLGWKLRHLYSATEEEIKRFEDNLVKSWLSDVNKELSESWKLPLLRPSFSRNEQEDYFTQIELNLNPDILIYLREAEYLVGPPFLMKLPESVESLMKNTDIEKFKVLSTCLETVVSKYNEVIKNISYHQKALFEKKLLKTSEVLKDGMSLFTWSMNESTDYIERATSYICTDLHTNFSIVTNNYKIITELAAAWCTAKLDIFTCRDFSRSYSITELIITQRNIEHELENILIPEGQRIHSLVQQSFHASGISEASPAWQDYIMGIDDLIFQGLKKLTISSLAALLNTIMDDEHVPILCIEVELINNEVALNPPLDQSTSDTSVMENIEEWLKVFLLRGSHILAISPAVKSGFQAYLSEDNEALQLVGHILQQVDTSVKDCQALLDVFGNYAFLWKKDVNVEFQNFLHGKHSPPSLIIQDMEDEADLVSKRNDNSMKILIEAERAFILPTDHRGKKPHSPLLEDFDIEISRYKV</sequence>
<name>A0AAD1R3D1_PELCU</name>
<dbReference type="Proteomes" id="UP001295444">
    <property type="component" value="Chromosome 01"/>
</dbReference>
<dbReference type="InterPro" id="IPR013594">
    <property type="entry name" value="Dynein_heavy_tail"/>
</dbReference>
<evidence type="ECO:0000313" key="2">
    <source>
        <dbReference type="EMBL" id="CAH2222791.1"/>
    </source>
</evidence>
<evidence type="ECO:0000313" key="3">
    <source>
        <dbReference type="Proteomes" id="UP001295444"/>
    </source>
</evidence>
<dbReference type="GO" id="GO:0005858">
    <property type="term" value="C:axonemal dynein complex"/>
    <property type="evidence" value="ECO:0007669"/>
    <property type="project" value="TreeGrafter"/>
</dbReference>
<dbReference type="Pfam" id="PF08385">
    <property type="entry name" value="DHC_N1"/>
    <property type="match status" value="1"/>
</dbReference>
<gene>
    <name evidence="2" type="ORF">PECUL_23A016773</name>
</gene>
<dbReference type="GO" id="GO:0051959">
    <property type="term" value="F:dynein light intermediate chain binding"/>
    <property type="evidence" value="ECO:0007669"/>
    <property type="project" value="InterPro"/>
</dbReference>
<reference evidence="2" key="1">
    <citation type="submission" date="2022-03" db="EMBL/GenBank/DDBJ databases">
        <authorList>
            <person name="Alioto T."/>
            <person name="Alioto T."/>
            <person name="Gomez Garrido J."/>
        </authorList>
    </citation>
    <scope>NUCLEOTIDE SEQUENCE</scope>
</reference>
<organism evidence="2 3">
    <name type="scientific">Pelobates cultripes</name>
    <name type="common">Western spadefoot toad</name>
    <dbReference type="NCBI Taxonomy" id="61616"/>
    <lineage>
        <taxon>Eukaryota</taxon>
        <taxon>Metazoa</taxon>
        <taxon>Chordata</taxon>
        <taxon>Craniata</taxon>
        <taxon>Vertebrata</taxon>
        <taxon>Euteleostomi</taxon>
        <taxon>Amphibia</taxon>
        <taxon>Batrachia</taxon>
        <taxon>Anura</taxon>
        <taxon>Pelobatoidea</taxon>
        <taxon>Pelobatidae</taxon>
        <taxon>Pelobates</taxon>
    </lineage>
</organism>
<dbReference type="GO" id="GO:0045505">
    <property type="term" value="F:dynein intermediate chain binding"/>
    <property type="evidence" value="ECO:0007669"/>
    <property type="project" value="InterPro"/>
</dbReference>
<proteinExistence type="predicted"/>
<protein>
    <recommendedName>
        <fullName evidence="1">Dynein heavy chain tail domain-containing protein</fullName>
    </recommendedName>
</protein>
<feature type="domain" description="Dynein heavy chain tail" evidence="1">
    <location>
        <begin position="107"/>
        <end position="477"/>
    </location>
</feature>
<dbReference type="PANTHER" id="PTHR46532">
    <property type="entry name" value="MALE FERTILITY FACTOR KL5"/>
    <property type="match status" value="1"/>
</dbReference>
<dbReference type="GO" id="GO:0007018">
    <property type="term" value="P:microtubule-based movement"/>
    <property type="evidence" value="ECO:0007669"/>
    <property type="project" value="InterPro"/>
</dbReference>